<name>A0A1S6HQ62_9GAMM</name>
<dbReference type="OrthoDB" id="9860868at2"/>
<dbReference type="EMBL" id="CP014782">
    <property type="protein sequence ID" value="AQS37632.1"/>
    <property type="molecule type" value="Genomic_DNA"/>
</dbReference>
<accession>A0A1S6HQ62</accession>
<gene>
    <name evidence="1" type="ORF">Sps_02478</name>
</gene>
<proteinExistence type="predicted"/>
<dbReference type="Proteomes" id="UP000189545">
    <property type="component" value="Chromosome"/>
</dbReference>
<evidence type="ECO:0000313" key="1">
    <source>
        <dbReference type="EMBL" id="AQS37632.1"/>
    </source>
</evidence>
<organism evidence="1 2">
    <name type="scientific">Shewanella psychrophila</name>
    <dbReference type="NCBI Taxonomy" id="225848"/>
    <lineage>
        <taxon>Bacteria</taxon>
        <taxon>Pseudomonadati</taxon>
        <taxon>Pseudomonadota</taxon>
        <taxon>Gammaproteobacteria</taxon>
        <taxon>Alteromonadales</taxon>
        <taxon>Shewanellaceae</taxon>
        <taxon>Shewanella</taxon>
    </lineage>
</organism>
<keyword evidence="2" id="KW-1185">Reference proteome</keyword>
<dbReference type="AlphaFoldDB" id="A0A1S6HQ62"/>
<sequence length="162" mass="18907">MRFYILFLVGTLISTLCGFFVSKMFISETILYEGGYHLFHLNKKGVKIHEQGKIVVRVDHIQIRGVELYPNGSNFYSFKFGLKGLRRHFSNSISLEDFTCQRAPQGTIPPSVFLKNEYFLSDYAFTQSRSRLELFTTNQGNYYLDHDRDGLVWIISEEGFYE</sequence>
<dbReference type="KEGG" id="spsw:Sps_02478"/>
<evidence type="ECO:0000313" key="2">
    <source>
        <dbReference type="Proteomes" id="UP000189545"/>
    </source>
</evidence>
<protein>
    <submittedName>
        <fullName evidence="1">Uncharacterized protein</fullName>
    </submittedName>
</protein>
<dbReference type="RefSeq" id="WP_077752775.1">
    <property type="nucleotide sequence ID" value="NZ_CP014782.1"/>
</dbReference>
<reference evidence="1 2" key="1">
    <citation type="submission" date="2016-03" db="EMBL/GenBank/DDBJ databases">
        <title>Complete genome sequence of Shewanella psychrophila WP2, a deep sea bacterium isolated from west Pacific sediment.</title>
        <authorList>
            <person name="Xu G."/>
            <person name="Jian H."/>
        </authorList>
    </citation>
    <scope>NUCLEOTIDE SEQUENCE [LARGE SCALE GENOMIC DNA]</scope>
    <source>
        <strain evidence="1 2">WP2</strain>
    </source>
</reference>